<dbReference type="KEGG" id="cfer:D4Z93_11760"/>
<dbReference type="OrthoDB" id="1753572at2"/>
<organism evidence="1 2">
    <name type="scientific">Clostridium fermenticellae</name>
    <dbReference type="NCBI Taxonomy" id="2068654"/>
    <lineage>
        <taxon>Bacteria</taxon>
        <taxon>Bacillati</taxon>
        <taxon>Bacillota</taxon>
        <taxon>Clostridia</taxon>
        <taxon>Eubacteriales</taxon>
        <taxon>Clostridiaceae</taxon>
        <taxon>Clostridium</taxon>
    </lineage>
</organism>
<dbReference type="Proteomes" id="UP000266301">
    <property type="component" value="Chromosome"/>
</dbReference>
<dbReference type="RefSeq" id="WP_119973746.1">
    <property type="nucleotide sequence ID" value="NZ_CP032416.1"/>
</dbReference>
<proteinExistence type="predicted"/>
<keyword evidence="2" id="KW-1185">Reference proteome</keyword>
<accession>A0A386H6J0</accession>
<dbReference type="EMBL" id="CP032416">
    <property type="protein sequence ID" value="AYD41153.1"/>
    <property type="molecule type" value="Genomic_DNA"/>
</dbReference>
<dbReference type="AlphaFoldDB" id="A0A386H6J0"/>
<evidence type="ECO:0000313" key="1">
    <source>
        <dbReference type="EMBL" id="AYD41153.1"/>
    </source>
</evidence>
<protein>
    <submittedName>
        <fullName evidence="1">Uncharacterized protein</fullName>
    </submittedName>
</protein>
<evidence type="ECO:0000313" key="2">
    <source>
        <dbReference type="Proteomes" id="UP000266301"/>
    </source>
</evidence>
<sequence>MGNILLDKISRALDKCCDSRNITKLDKIIIVVNENSRLDSSELYNYLRSHNDSITHKLTEVKIEFDDLPDQVVIIKSIEGEDIEGMTEN</sequence>
<reference evidence="1 2" key="1">
    <citation type="journal article" date="2019" name="Int. J. Syst. Evol. Microbiol.">
        <title>Clostridium fermenticellae sp. nov., isolated from the mud in a fermentation cellar for the production of the Chinese liquor, baijiu.</title>
        <authorList>
            <person name="Xu P.X."/>
            <person name="Chai L.J."/>
            <person name="Qiu T."/>
            <person name="Zhang X.J."/>
            <person name="Lu Z.M."/>
            <person name="Xiao C."/>
            <person name="Wang S.T."/>
            <person name="Shen C.H."/>
            <person name="Shi J.S."/>
            <person name="Xu Z.H."/>
        </authorList>
    </citation>
    <scope>NUCLEOTIDE SEQUENCE [LARGE SCALE GENOMIC DNA]</scope>
    <source>
        <strain evidence="1 2">JN500901</strain>
    </source>
</reference>
<gene>
    <name evidence="1" type="ORF">D4Z93_11760</name>
</gene>
<name>A0A386H6J0_9CLOT</name>